<sequence length="367" mass="38569">MLFYFLLYALNSDTVRAASLPQRSESSGGLAAGPTSPLNLFSPANILAPSKDNSTSGNVLKIACDATLYGKNLKVSSCRNIFHFLSKDETQFRFAQRDSGVPCDVPLPLRTMSTDGLCFVQPVLKKDAVIGRATSTEIGQAAFTLLQTCVVERGMGGMAYDIGGDNNLGVAIANYKPNIKCDSTSAAGPLWKSCVAVFANMKATKQARIFGYSGDPGVDEGLPLVLEAADGKCQASIDIDGPATIASWYEMWEAVTAIANMCTRQKRKGGKAKGLGLGKNIRLELSDKKDDGPGDKVGNSSTVSLADAGNTAMLDFAAASSQAGSTGFESQAVPFELLTGVVRDNESALLTLPGGDHPWTNTSATAR</sequence>
<accession>A0A8H3EFH9</accession>
<dbReference type="OrthoDB" id="5400679at2759"/>
<gene>
    <name evidence="2" type="ORF">ALECFALPRED_001037</name>
</gene>
<dbReference type="Proteomes" id="UP000664203">
    <property type="component" value="Unassembled WGS sequence"/>
</dbReference>
<proteinExistence type="predicted"/>
<comment type="caution">
    <text evidence="2">The sequence shown here is derived from an EMBL/GenBank/DDBJ whole genome shotgun (WGS) entry which is preliminary data.</text>
</comment>
<protein>
    <submittedName>
        <fullName evidence="2">Uncharacterized protein</fullName>
    </submittedName>
</protein>
<feature type="signal peptide" evidence="1">
    <location>
        <begin position="1"/>
        <end position="17"/>
    </location>
</feature>
<name>A0A8H3EFH9_9LECA</name>
<dbReference type="AlphaFoldDB" id="A0A8H3EFH9"/>
<keyword evidence="1" id="KW-0732">Signal</keyword>
<reference evidence="2" key="1">
    <citation type="submission" date="2021-03" db="EMBL/GenBank/DDBJ databases">
        <authorList>
            <person name="Tagirdzhanova G."/>
        </authorList>
    </citation>
    <scope>NUCLEOTIDE SEQUENCE</scope>
</reference>
<evidence type="ECO:0000256" key="1">
    <source>
        <dbReference type="SAM" id="SignalP"/>
    </source>
</evidence>
<feature type="chain" id="PRO_5034109053" evidence="1">
    <location>
        <begin position="18"/>
        <end position="367"/>
    </location>
</feature>
<dbReference type="EMBL" id="CAJPDR010000012">
    <property type="protein sequence ID" value="CAF9905584.1"/>
    <property type="molecule type" value="Genomic_DNA"/>
</dbReference>
<organism evidence="2 3">
    <name type="scientific">Alectoria fallacina</name>
    <dbReference type="NCBI Taxonomy" id="1903189"/>
    <lineage>
        <taxon>Eukaryota</taxon>
        <taxon>Fungi</taxon>
        <taxon>Dikarya</taxon>
        <taxon>Ascomycota</taxon>
        <taxon>Pezizomycotina</taxon>
        <taxon>Lecanoromycetes</taxon>
        <taxon>OSLEUM clade</taxon>
        <taxon>Lecanoromycetidae</taxon>
        <taxon>Lecanorales</taxon>
        <taxon>Lecanorineae</taxon>
        <taxon>Parmeliaceae</taxon>
        <taxon>Alectoria</taxon>
    </lineage>
</organism>
<evidence type="ECO:0000313" key="2">
    <source>
        <dbReference type="EMBL" id="CAF9905584.1"/>
    </source>
</evidence>
<keyword evidence="3" id="KW-1185">Reference proteome</keyword>
<evidence type="ECO:0000313" key="3">
    <source>
        <dbReference type="Proteomes" id="UP000664203"/>
    </source>
</evidence>